<evidence type="ECO:0000313" key="2">
    <source>
        <dbReference type="Proteomes" id="UP001148662"/>
    </source>
</evidence>
<comment type="caution">
    <text evidence="1">The sequence shown here is derived from an EMBL/GenBank/DDBJ whole genome shotgun (WGS) entry which is preliminary data.</text>
</comment>
<reference evidence="1" key="1">
    <citation type="submission" date="2022-07" db="EMBL/GenBank/DDBJ databases">
        <title>Genome Sequence of Phlebia brevispora.</title>
        <authorList>
            <person name="Buettner E."/>
        </authorList>
    </citation>
    <scope>NUCLEOTIDE SEQUENCE</scope>
    <source>
        <strain evidence="1">MPL23</strain>
    </source>
</reference>
<dbReference type="Proteomes" id="UP001148662">
    <property type="component" value="Unassembled WGS sequence"/>
</dbReference>
<accession>A0ACC1SEA7</accession>
<sequence length="603" mass="69628">MIFRLCRCIAQAFGSALSEPHLSRPATVRGSRGCSPTEFGDHQNNWRSNRGSKFTAAWKTTVQLTRISQLQAAYIMAAYSGETADVDHDPAQRNILELLPNEVWTRIIKSISLSRLDLVNLSAVCHVFRDISQPLFHDTLYVDIRYSTDSIGGFVKSGYYERLQERLSEQRITSSVERLVVTRMLHGVRRPPVLPSRFVYTPEDVNIPVTKVFDTLLSRFYEPSRIRHLELIRVKMPTAFLMAIGTLPHLEHLKIEGCAFIDFEEGKVEFRPHPTLKSLHLVYPKTIWFPAVTAKEVHTLFPPLLASSHLEELRLSLEAFSEYQYFLSKPISMPSLRRLAVDAYVLHGRNRPWFVDTIIRYPELQALDFEEETDPLYGMRTQDLPSTLFPKLTQLGTSCLDLPMFVGRPVTRLAVTVTRAFDYMDLHLSLVLNVRTSFPDITHLDLNFHWMTFERRHLFRAFDGLKQLRQVHITCGGLSYARGYRPKEVPDEEGFMFPTGDPAVEAPPLEYFIIDIWPSLARRTSIIHPDDRLPDADLLPHLVRRYPELKYASWTNHDKDSEKQSAQAWTRPEYMLQPESILVGSAFWERTAHFTPRWRNTST</sequence>
<organism evidence="1 2">
    <name type="scientific">Phlebia brevispora</name>
    <dbReference type="NCBI Taxonomy" id="194682"/>
    <lineage>
        <taxon>Eukaryota</taxon>
        <taxon>Fungi</taxon>
        <taxon>Dikarya</taxon>
        <taxon>Basidiomycota</taxon>
        <taxon>Agaricomycotina</taxon>
        <taxon>Agaricomycetes</taxon>
        <taxon>Polyporales</taxon>
        <taxon>Meruliaceae</taxon>
        <taxon>Phlebia</taxon>
    </lineage>
</organism>
<dbReference type="EMBL" id="JANHOG010001404">
    <property type="protein sequence ID" value="KAJ3537657.1"/>
    <property type="molecule type" value="Genomic_DNA"/>
</dbReference>
<gene>
    <name evidence="1" type="ORF">NM688_g6650</name>
</gene>
<name>A0ACC1SEA7_9APHY</name>
<protein>
    <submittedName>
        <fullName evidence="1">Uncharacterized protein</fullName>
    </submittedName>
</protein>
<evidence type="ECO:0000313" key="1">
    <source>
        <dbReference type="EMBL" id="KAJ3537657.1"/>
    </source>
</evidence>
<proteinExistence type="predicted"/>
<keyword evidence="2" id="KW-1185">Reference proteome</keyword>